<dbReference type="Gene3D" id="2.30.42.10">
    <property type="match status" value="2"/>
</dbReference>
<evidence type="ECO:0000256" key="4">
    <source>
        <dbReference type="ARBA" id="ARBA00022729"/>
    </source>
</evidence>
<feature type="domain" description="PDZ" evidence="10">
    <location>
        <begin position="394"/>
        <end position="449"/>
    </location>
</feature>
<dbReference type="Pfam" id="PF13365">
    <property type="entry name" value="Trypsin_2"/>
    <property type="match status" value="1"/>
</dbReference>
<evidence type="ECO:0000256" key="2">
    <source>
        <dbReference type="ARBA" id="ARBA00010541"/>
    </source>
</evidence>
<accession>A0ABU0SDR0</accession>
<evidence type="ECO:0000259" key="10">
    <source>
        <dbReference type="PROSITE" id="PS50106"/>
    </source>
</evidence>
<dbReference type="PROSITE" id="PS50106">
    <property type="entry name" value="PDZ"/>
    <property type="match status" value="2"/>
</dbReference>
<name>A0ABU0SDR0_9HYPH</name>
<dbReference type="PRINTS" id="PR00834">
    <property type="entry name" value="PROTEASES2C"/>
</dbReference>
<evidence type="ECO:0000256" key="8">
    <source>
        <dbReference type="ARBA" id="ARBA00022825"/>
    </source>
</evidence>
<dbReference type="SMART" id="SM00228">
    <property type="entry name" value="PDZ"/>
    <property type="match status" value="2"/>
</dbReference>
<dbReference type="InterPro" id="IPR001478">
    <property type="entry name" value="PDZ"/>
</dbReference>
<dbReference type="Pfam" id="PF13180">
    <property type="entry name" value="PDZ_2"/>
    <property type="match status" value="1"/>
</dbReference>
<dbReference type="EMBL" id="JAUSZT010000003">
    <property type="protein sequence ID" value="MDQ0998912.1"/>
    <property type="molecule type" value="Genomic_DNA"/>
</dbReference>
<dbReference type="GO" id="GO:0008233">
    <property type="term" value="F:peptidase activity"/>
    <property type="evidence" value="ECO:0007669"/>
    <property type="project" value="UniProtKB-KW"/>
</dbReference>
<sequence length="479" mass="49814">MGSVSRSSTIGASARAILLGAAVFSATALPVYAQTADTTKQVPESRTEAQLSFAPLVKQTAGAVVNVYAAHSVQQRSPFAGDPFFEQFFGGRQFSGPPRVQSSLGSGVIVDGSGIIVTNNHVIRDADTVKIALSDGREFESKVLLKDESTDLAILKIDAGEPLPSLKLADSDKVEVGDLVLAIGNPFGVGQTVTSGIVSAQARTRVGISDFDFFIQTDAAINPGNSGGALIGMDGELVGVNTAIFSKSGGSVGIGFAIPANMVRAVVDTAKGGADTFERPYIGAAFQNVTADVAESLGMRQPYGALVTDITKGGPADKGGLQVGDVVLNVDGVRIENPDGLGYRMTTAGIGKTVKFDILSRSKEKSVSVTLQKPDPDSADNKLMIQGKNPLSGALVLKLSPASLARLRLPEGTDGVAVDKVYPNSPAARIGLQPGDIIRGINGTSIDSIADLSKAMSTNPVLWRFEFERGGAIIRQIIR</sequence>
<keyword evidence="5" id="KW-0677">Repeat</keyword>
<dbReference type="Proteomes" id="UP001237780">
    <property type="component" value="Unassembled WGS sequence"/>
</dbReference>
<dbReference type="GO" id="GO:0006508">
    <property type="term" value="P:proteolysis"/>
    <property type="evidence" value="ECO:0007669"/>
    <property type="project" value="UniProtKB-KW"/>
</dbReference>
<evidence type="ECO:0000313" key="12">
    <source>
        <dbReference type="Proteomes" id="UP001237780"/>
    </source>
</evidence>
<gene>
    <name evidence="11" type="ORF">QFZ34_004094</name>
</gene>
<dbReference type="InterPro" id="IPR011782">
    <property type="entry name" value="Pept_S1C_Do"/>
</dbReference>
<proteinExistence type="inferred from homology"/>
<dbReference type="InterPro" id="IPR036034">
    <property type="entry name" value="PDZ_sf"/>
</dbReference>
<keyword evidence="3 11" id="KW-0645">Protease</keyword>
<dbReference type="RefSeq" id="WP_307284568.1">
    <property type="nucleotide sequence ID" value="NZ_JAUSZT010000003.1"/>
</dbReference>
<evidence type="ECO:0000256" key="5">
    <source>
        <dbReference type="ARBA" id="ARBA00022737"/>
    </source>
</evidence>
<comment type="caution">
    <text evidence="11">The sequence shown here is derived from an EMBL/GenBank/DDBJ whole genome shotgun (WGS) entry which is preliminary data.</text>
</comment>
<keyword evidence="8" id="KW-0720">Serine protease</keyword>
<evidence type="ECO:0000256" key="6">
    <source>
        <dbReference type="ARBA" id="ARBA00022764"/>
    </source>
</evidence>
<dbReference type="SUPFAM" id="SSF50494">
    <property type="entry name" value="Trypsin-like serine proteases"/>
    <property type="match status" value="1"/>
</dbReference>
<comment type="similarity">
    <text evidence="2">Belongs to the peptidase S1C family.</text>
</comment>
<dbReference type="InterPro" id="IPR001940">
    <property type="entry name" value="Peptidase_S1C"/>
</dbReference>
<keyword evidence="6" id="KW-0574">Periplasm</keyword>
<dbReference type="Gene3D" id="2.40.10.120">
    <property type="match status" value="1"/>
</dbReference>
<dbReference type="Pfam" id="PF17820">
    <property type="entry name" value="PDZ_6"/>
    <property type="match status" value="1"/>
</dbReference>
<dbReference type="PANTHER" id="PTHR22939">
    <property type="entry name" value="SERINE PROTEASE FAMILY S1C HTRA-RELATED"/>
    <property type="match status" value="1"/>
</dbReference>
<dbReference type="NCBIfam" id="TIGR02037">
    <property type="entry name" value="degP_htrA_DO"/>
    <property type="match status" value="1"/>
</dbReference>
<organism evidence="11 12">
    <name type="scientific">Phyllobacterium ifriqiyense</name>
    <dbReference type="NCBI Taxonomy" id="314238"/>
    <lineage>
        <taxon>Bacteria</taxon>
        <taxon>Pseudomonadati</taxon>
        <taxon>Pseudomonadota</taxon>
        <taxon>Alphaproteobacteria</taxon>
        <taxon>Hyphomicrobiales</taxon>
        <taxon>Phyllobacteriaceae</taxon>
        <taxon>Phyllobacterium</taxon>
    </lineage>
</organism>
<reference evidence="11 12" key="1">
    <citation type="submission" date="2023-07" db="EMBL/GenBank/DDBJ databases">
        <title>Comparative genomics of wheat-associated soil bacteria to identify genetic determinants of phenazine resistance.</title>
        <authorList>
            <person name="Mouncey N."/>
        </authorList>
    </citation>
    <scope>NUCLEOTIDE SEQUENCE [LARGE SCALE GENOMIC DNA]</scope>
    <source>
        <strain evidence="11 12">W4I11</strain>
    </source>
</reference>
<dbReference type="PANTHER" id="PTHR22939:SF129">
    <property type="entry name" value="SERINE PROTEASE HTRA2, MITOCHONDRIAL"/>
    <property type="match status" value="1"/>
</dbReference>
<evidence type="ECO:0000313" key="11">
    <source>
        <dbReference type="EMBL" id="MDQ0998912.1"/>
    </source>
</evidence>
<dbReference type="InterPro" id="IPR041489">
    <property type="entry name" value="PDZ_6"/>
</dbReference>
<dbReference type="InterPro" id="IPR009003">
    <property type="entry name" value="Peptidase_S1_PA"/>
</dbReference>
<evidence type="ECO:0000256" key="1">
    <source>
        <dbReference type="ARBA" id="ARBA00004418"/>
    </source>
</evidence>
<dbReference type="SUPFAM" id="SSF50156">
    <property type="entry name" value="PDZ domain-like"/>
    <property type="match status" value="2"/>
</dbReference>
<keyword evidence="12" id="KW-1185">Reference proteome</keyword>
<feature type="signal peptide" evidence="9">
    <location>
        <begin position="1"/>
        <end position="33"/>
    </location>
</feature>
<evidence type="ECO:0000256" key="7">
    <source>
        <dbReference type="ARBA" id="ARBA00022801"/>
    </source>
</evidence>
<evidence type="ECO:0000256" key="3">
    <source>
        <dbReference type="ARBA" id="ARBA00022670"/>
    </source>
</evidence>
<feature type="chain" id="PRO_5046235027" evidence="9">
    <location>
        <begin position="34"/>
        <end position="479"/>
    </location>
</feature>
<evidence type="ECO:0000256" key="9">
    <source>
        <dbReference type="SAM" id="SignalP"/>
    </source>
</evidence>
<keyword evidence="4 9" id="KW-0732">Signal</keyword>
<feature type="domain" description="PDZ" evidence="10">
    <location>
        <begin position="266"/>
        <end position="337"/>
    </location>
</feature>
<keyword evidence="7" id="KW-0378">Hydrolase</keyword>
<protein>
    <submittedName>
        <fullName evidence="11">Do/DeqQ family serine protease</fullName>
    </submittedName>
</protein>
<comment type="subcellular location">
    <subcellularLocation>
        <location evidence="1">Periplasm</location>
    </subcellularLocation>
</comment>